<dbReference type="PANTHER" id="PTHR43883">
    <property type="entry name" value="SLR0207 PROTEIN"/>
    <property type="match status" value="1"/>
</dbReference>
<gene>
    <name evidence="1" type="ORF">MYF79_20135</name>
</gene>
<dbReference type="SUPFAM" id="SSF52540">
    <property type="entry name" value="P-loop containing nucleoside triphosphate hydrolases"/>
    <property type="match status" value="1"/>
</dbReference>
<accession>A0ABY4HW84</accession>
<name>A0ABY4HW84_CHIFI</name>
<dbReference type="Pfam" id="PF13671">
    <property type="entry name" value="AAA_33"/>
    <property type="match status" value="1"/>
</dbReference>
<dbReference type="EMBL" id="CP095855">
    <property type="protein sequence ID" value="UPK67253.1"/>
    <property type="molecule type" value="Genomic_DNA"/>
</dbReference>
<organism evidence="1 2">
    <name type="scientific">Chitinophaga filiformis</name>
    <name type="common">Myxococcus filiformis</name>
    <name type="synonym">Flexibacter filiformis</name>
    <dbReference type="NCBI Taxonomy" id="104663"/>
    <lineage>
        <taxon>Bacteria</taxon>
        <taxon>Pseudomonadati</taxon>
        <taxon>Bacteroidota</taxon>
        <taxon>Chitinophagia</taxon>
        <taxon>Chitinophagales</taxon>
        <taxon>Chitinophagaceae</taxon>
        <taxon>Chitinophaga</taxon>
    </lineage>
</organism>
<proteinExistence type="predicted"/>
<dbReference type="GO" id="GO:0005524">
    <property type="term" value="F:ATP binding"/>
    <property type="evidence" value="ECO:0007669"/>
    <property type="project" value="UniProtKB-KW"/>
</dbReference>
<evidence type="ECO:0000313" key="1">
    <source>
        <dbReference type="EMBL" id="UPK67253.1"/>
    </source>
</evidence>
<keyword evidence="1" id="KW-0547">Nucleotide-binding</keyword>
<dbReference type="PANTHER" id="PTHR43883:SF1">
    <property type="entry name" value="GLUCONOKINASE"/>
    <property type="match status" value="1"/>
</dbReference>
<sequence>MVIITTGLPGSGKSYFAERLAKAIDAEYVNTDRLRKTMLSTRTYSTQEKQAVYDEMLRKMQRAIQEKRDIVLDGTFYKKDIRRKFIQEAKDGLIFIEVQAPEALIQERLQQTRADSEADYKVYQIVKAQWEPLEEEHLVLQSTDKNITGMLQTAIDYLHPKDDKK</sequence>
<keyword evidence="1" id="KW-0067">ATP-binding</keyword>
<keyword evidence="2" id="KW-1185">Reference proteome</keyword>
<evidence type="ECO:0000313" key="2">
    <source>
        <dbReference type="Proteomes" id="UP000830198"/>
    </source>
</evidence>
<protein>
    <submittedName>
        <fullName evidence="1">ATP-binding protein</fullName>
    </submittedName>
</protein>
<dbReference type="Proteomes" id="UP000830198">
    <property type="component" value="Chromosome"/>
</dbReference>
<dbReference type="InterPro" id="IPR052732">
    <property type="entry name" value="Cell-binding_unc_protein"/>
</dbReference>
<dbReference type="InterPro" id="IPR027417">
    <property type="entry name" value="P-loop_NTPase"/>
</dbReference>
<dbReference type="Gene3D" id="3.40.50.300">
    <property type="entry name" value="P-loop containing nucleotide triphosphate hydrolases"/>
    <property type="match status" value="1"/>
</dbReference>
<reference evidence="1 2" key="1">
    <citation type="submission" date="2022-04" db="EMBL/GenBank/DDBJ databases">
        <title>The arsenic-methylating capacity of Chitinophaga filiformis YT5 during chitin decomposition.</title>
        <authorList>
            <person name="Chen G."/>
            <person name="Liang Y."/>
        </authorList>
    </citation>
    <scope>NUCLEOTIDE SEQUENCE [LARGE SCALE GENOMIC DNA]</scope>
    <source>
        <strain evidence="1 2">YT5</strain>
    </source>
</reference>
<dbReference type="RefSeq" id="WP_247809471.1">
    <property type="nucleotide sequence ID" value="NZ_CP095855.1"/>
</dbReference>